<proteinExistence type="predicted"/>
<evidence type="ECO:0000313" key="3">
    <source>
        <dbReference type="EMBL" id="SIN76760.1"/>
    </source>
</evidence>
<keyword evidence="4" id="KW-1185">Reference proteome</keyword>
<dbReference type="STRING" id="364032.SAMN05443662_0531"/>
<keyword evidence="2" id="KW-0472">Membrane</keyword>
<dbReference type="Proteomes" id="UP000198461">
    <property type="component" value="Unassembled WGS sequence"/>
</dbReference>
<sequence>MITRKDWLEQVLYWGMLFALAVFVTLLLLDLIIRPWLPEEVAFVLGFATFYLLANTLFFGYGSLSAYLDKLAKSELTEADRQKAYEKSGASKHGLIEQLTHYGIATIWLDRYSPYRYAYLGLYLLLAASVLTLNLNLVSGLTTGSILEGLFWGATLVSVFVLAADSVVRWQYAHTVAEPVYQTLAPALMAAQAPTPEAQEQEYELAHNKVCPDPDDKECQAAVHEAEKTDKASDADKEAGKKA</sequence>
<feature type="transmembrane region" description="Helical" evidence="2">
    <location>
        <begin position="117"/>
        <end position="137"/>
    </location>
</feature>
<feature type="transmembrane region" description="Helical" evidence="2">
    <location>
        <begin position="12"/>
        <end position="37"/>
    </location>
</feature>
<organism evidence="3 4">
    <name type="scientific">Sulfurivirga caldicuralii</name>
    <dbReference type="NCBI Taxonomy" id="364032"/>
    <lineage>
        <taxon>Bacteria</taxon>
        <taxon>Pseudomonadati</taxon>
        <taxon>Pseudomonadota</taxon>
        <taxon>Gammaproteobacteria</taxon>
        <taxon>Thiotrichales</taxon>
        <taxon>Piscirickettsiaceae</taxon>
        <taxon>Sulfurivirga</taxon>
    </lineage>
</organism>
<reference evidence="3 4" key="1">
    <citation type="submission" date="2016-11" db="EMBL/GenBank/DDBJ databases">
        <authorList>
            <person name="Jaros S."/>
            <person name="Januszkiewicz K."/>
            <person name="Wedrychowicz H."/>
        </authorList>
    </citation>
    <scope>NUCLEOTIDE SEQUENCE [LARGE SCALE GENOMIC DNA]</scope>
    <source>
        <strain evidence="3 4">DSM 17737</strain>
    </source>
</reference>
<feature type="transmembrane region" description="Helical" evidence="2">
    <location>
        <begin position="149"/>
        <end position="168"/>
    </location>
</feature>
<feature type="transmembrane region" description="Helical" evidence="2">
    <location>
        <begin position="43"/>
        <end position="64"/>
    </location>
</feature>
<evidence type="ECO:0000313" key="4">
    <source>
        <dbReference type="Proteomes" id="UP000198461"/>
    </source>
</evidence>
<dbReference type="AlphaFoldDB" id="A0A1N6E155"/>
<keyword evidence="2" id="KW-1133">Transmembrane helix</keyword>
<evidence type="ECO:0000256" key="2">
    <source>
        <dbReference type="SAM" id="Phobius"/>
    </source>
</evidence>
<accession>A0A1N6E155</accession>
<protein>
    <submittedName>
        <fullName evidence="3">Uncharacterized protein</fullName>
    </submittedName>
</protein>
<keyword evidence="2" id="KW-0812">Transmembrane</keyword>
<dbReference type="RefSeq" id="WP_074200830.1">
    <property type="nucleotide sequence ID" value="NZ_FSRE01000001.1"/>
</dbReference>
<dbReference type="EMBL" id="FSRE01000001">
    <property type="protein sequence ID" value="SIN76760.1"/>
    <property type="molecule type" value="Genomic_DNA"/>
</dbReference>
<gene>
    <name evidence="3" type="ORF">SAMN05443662_0531</name>
</gene>
<name>A0A1N6E155_9GAMM</name>
<feature type="region of interest" description="Disordered" evidence="1">
    <location>
        <begin position="209"/>
        <end position="243"/>
    </location>
</feature>
<evidence type="ECO:0000256" key="1">
    <source>
        <dbReference type="SAM" id="MobiDB-lite"/>
    </source>
</evidence>